<dbReference type="PANTHER" id="PTHR11362">
    <property type="entry name" value="PHOSPHATIDYLETHANOLAMINE-BINDING PROTEIN"/>
    <property type="match status" value="1"/>
</dbReference>
<dbReference type="PANTHER" id="PTHR11362:SF148">
    <property type="entry name" value="CARBOXYPEPTIDASE Y INHIBITOR"/>
    <property type="match status" value="1"/>
</dbReference>
<dbReference type="GO" id="GO:0030162">
    <property type="term" value="P:regulation of proteolysis"/>
    <property type="evidence" value="ECO:0007669"/>
    <property type="project" value="TreeGrafter"/>
</dbReference>
<dbReference type="AlphaFoldDB" id="A0A2S5B3J9"/>
<proteinExistence type="predicted"/>
<evidence type="ECO:0008006" key="3">
    <source>
        <dbReference type="Google" id="ProtNLM"/>
    </source>
</evidence>
<protein>
    <recommendedName>
        <fullName evidence="3">Phosphatidylethanolamine-binding protein</fullName>
    </recommendedName>
</protein>
<dbReference type="Gene3D" id="3.90.280.10">
    <property type="entry name" value="PEBP-like"/>
    <property type="match status" value="1"/>
</dbReference>
<name>A0A2S5B3J9_9BASI</name>
<gene>
    <name evidence="1" type="ORF">BMF94_5674</name>
</gene>
<evidence type="ECO:0000313" key="1">
    <source>
        <dbReference type="EMBL" id="POY71362.1"/>
    </source>
</evidence>
<keyword evidence="2" id="KW-1185">Reference proteome</keyword>
<dbReference type="InterPro" id="IPR008914">
    <property type="entry name" value="PEBP"/>
</dbReference>
<dbReference type="SUPFAM" id="SSF49777">
    <property type="entry name" value="PEBP-like"/>
    <property type="match status" value="1"/>
</dbReference>
<accession>A0A2S5B3J9</accession>
<evidence type="ECO:0000313" key="2">
    <source>
        <dbReference type="Proteomes" id="UP000237144"/>
    </source>
</evidence>
<dbReference type="Pfam" id="PF01161">
    <property type="entry name" value="PBP"/>
    <property type="match status" value="1"/>
</dbReference>
<dbReference type="STRING" id="741276.A0A2S5B3J9"/>
<comment type="caution">
    <text evidence="1">The sequence shown here is derived from an EMBL/GenBank/DDBJ whole genome shotgun (WGS) entry which is preliminary data.</text>
</comment>
<dbReference type="Proteomes" id="UP000237144">
    <property type="component" value="Unassembled WGS sequence"/>
</dbReference>
<dbReference type="GO" id="GO:0005543">
    <property type="term" value="F:phospholipid binding"/>
    <property type="evidence" value="ECO:0007669"/>
    <property type="project" value="TreeGrafter"/>
</dbReference>
<organism evidence="1 2">
    <name type="scientific">Rhodotorula taiwanensis</name>
    <dbReference type="NCBI Taxonomy" id="741276"/>
    <lineage>
        <taxon>Eukaryota</taxon>
        <taxon>Fungi</taxon>
        <taxon>Dikarya</taxon>
        <taxon>Basidiomycota</taxon>
        <taxon>Pucciniomycotina</taxon>
        <taxon>Microbotryomycetes</taxon>
        <taxon>Sporidiobolales</taxon>
        <taxon>Sporidiobolaceae</taxon>
        <taxon>Rhodotorula</taxon>
    </lineage>
</organism>
<dbReference type="GO" id="GO:0030414">
    <property type="term" value="F:peptidase inhibitor activity"/>
    <property type="evidence" value="ECO:0007669"/>
    <property type="project" value="TreeGrafter"/>
</dbReference>
<dbReference type="OrthoDB" id="2506647at2759"/>
<dbReference type="InterPro" id="IPR036610">
    <property type="entry name" value="PEBP-like_sf"/>
</dbReference>
<dbReference type="GO" id="GO:0046578">
    <property type="term" value="P:regulation of Ras protein signal transduction"/>
    <property type="evidence" value="ECO:0007669"/>
    <property type="project" value="TreeGrafter"/>
</dbReference>
<dbReference type="EMBL" id="PJQD01000085">
    <property type="protein sequence ID" value="POY71362.1"/>
    <property type="molecule type" value="Genomic_DNA"/>
</dbReference>
<reference evidence="1 2" key="1">
    <citation type="journal article" date="2018" name="Front. Microbiol.">
        <title>Prospects for Fungal Bioremediation of Acidic Radioactive Waste Sites: Characterization and Genome Sequence of Rhodotorula taiwanensis MD1149.</title>
        <authorList>
            <person name="Tkavc R."/>
            <person name="Matrosova V.Y."/>
            <person name="Grichenko O.E."/>
            <person name="Gostincar C."/>
            <person name="Volpe R.P."/>
            <person name="Klimenkova P."/>
            <person name="Gaidamakova E.K."/>
            <person name="Zhou C.E."/>
            <person name="Stewart B.J."/>
            <person name="Lyman M.G."/>
            <person name="Malfatti S.A."/>
            <person name="Rubinfeld B."/>
            <person name="Courtot M."/>
            <person name="Singh J."/>
            <person name="Dalgard C.L."/>
            <person name="Hamilton T."/>
            <person name="Frey K.G."/>
            <person name="Gunde-Cimerman N."/>
            <person name="Dugan L."/>
            <person name="Daly M.J."/>
        </authorList>
    </citation>
    <scope>NUCLEOTIDE SEQUENCE [LARGE SCALE GENOMIC DNA]</scope>
    <source>
        <strain evidence="1 2">MD1149</strain>
    </source>
</reference>
<sequence length="179" mass="19518">MASVTVDQIKQALSDAGLLGSTVIPSNFNPSVSVHATYPKFGNIQPGETYAIDQTQDEPTVSFNAPAGQEAKYTIVLADPDAPSREDPKWGPFRHWVLADVVPGQHPGQTLTGYMGPAPPEGTGPHRYVFLVYSQPVDRTPVLGVDGDDKRPSYDVQKFARDNELELIGANFFYAENKK</sequence>
<dbReference type="InterPro" id="IPR035810">
    <property type="entry name" value="PEBP_euk"/>
</dbReference>
<dbReference type="CDD" id="cd00866">
    <property type="entry name" value="PEBP_euk"/>
    <property type="match status" value="1"/>
</dbReference>